<dbReference type="EMBL" id="MU150249">
    <property type="protein sequence ID" value="KAF9465140.1"/>
    <property type="molecule type" value="Genomic_DNA"/>
</dbReference>
<dbReference type="Proteomes" id="UP000807353">
    <property type="component" value="Unassembled WGS sequence"/>
</dbReference>
<proteinExistence type="predicted"/>
<accession>A0A9P5YCH7</accession>
<organism evidence="1 2">
    <name type="scientific">Collybia nuda</name>
    <dbReference type="NCBI Taxonomy" id="64659"/>
    <lineage>
        <taxon>Eukaryota</taxon>
        <taxon>Fungi</taxon>
        <taxon>Dikarya</taxon>
        <taxon>Basidiomycota</taxon>
        <taxon>Agaricomycotina</taxon>
        <taxon>Agaricomycetes</taxon>
        <taxon>Agaricomycetidae</taxon>
        <taxon>Agaricales</taxon>
        <taxon>Tricholomatineae</taxon>
        <taxon>Clitocybaceae</taxon>
        <taxon>Collybia</taxon>
    </lineage>
</organism>
<dbReference type="AlphaFoldDB" id="A0A9P5YCH7"/>
<name>A0A9P5YCH7_9AGAR</name>
<protein>
    <submittedName>
        <fullName evidence="1">Uncharacterized protein</fullName>
    </submittedName>
</protein>
<gene>
    <name evidence="1" type="ORF">BDZ94DRAFT_1254630</name>
</gene>
<reference evidence="1" key="1">
    <citation type="submission" date="2020-11" db="EMBL/GenBank/DDBJ databases">
        <authorList>
            <consortium name="DOE Joint Genome Institute"/>
            <person name="Ahrendt S."/>
            <person name="Riley R."/>
            <person name="Andreopoulos W."/>
            <person name="Labutti K."/>
            <person name="Pangilinan J."/>
            <person name="Ruiz-Duenas F.J."/>
            <person name="Barrasa J.M."/>
            <person name="Sanchez-Garcia M."/>
            <person name="Camarero S."/>
            <person name="Miyauchi S."/>
            <person name="Serrano A."/>
            <person name="Linde D."/>
            <person name="Babiker R."/>
            <person name="Drula E."/>
            <person name="Ayuso-Fernandez I."/>
            <person name="Pacheco R."/>
            <person name="Padilla G."/>
            <person name="Ferreira P."/>
            <person name="Barriuso J."/>
            <person name="Kellner H."/>
            <person name="Castanera R."/>
            <person name="Alfaro M."/>
            <person name="Ramirez L."/>
            <person name="Pisabarro A.G."/>
            <person name="Kuo A."/>
            <person name="Tritt A."/>
            <person name="Lipzen A."/>
            <person name="He G."/>
            <person name="Yan M."/>
            <person name="Ng V."/>
            <person name="Cullen D."/>
            <person name="Martin F."/>
            <person name="Rosso M.-N."/>
            <person name="Henrissat B."/>
            <person name="Hibbett D."/>
            <person name="Martinez A.T."/>
            <person name="Grigoriev I.V."/>
        </authorList>
    </citation>
    <scope>NUCLEOTIDE SEQUENCE</scope>
    <source>
        <strain evidence="1">CBS 247.69</strain>
    </source>
</reference>
<evidence type="ECO:0000313" key="2">
    <source>
        <dbReference type="Proteomes" id="UP000807353"/>
    </source>
</evidence>
<evidence type="ECO:0000313" key="1">
    <source>
        <dbReference type="EMBL" id="KAF9465140.1"/>
    </source>
</evidence>
<comment type="caution">
    <text evidence="1">The sequence shown here is derived from an EMBL/GenBank/DDBJ whole genome shotgun (WGS) entry which is preliminary data.</text>
</comment>
<keyword evidence="2" id="KW-1185">Reference proteome</keyword>
<sequence>MELLISHISHLRFSGILGDFDCFFMGAERQYMPNQLSLDRIWSYKNHVLRQRTLRTTFELWYRASIAVGLWLGHLLLCPHGPS</sequence>